<feature type="transmembrane region" description="Helical" evidence="1">
    <location>
        <begin position="12"/>
        <end position="34"/>
    </location>
</feature>
<organism evidence="3 4">
    <name type="scientific">Aureispira anguillae</name>
    <dbReference type="NCBI Taxonomy" id="2864201"/>
    <lineage>
        <taxon>Bacteria</taxon>
        <taxon>Pseudomonadati</taxon>
        <taxon>Bacteroidota</taxon>
        <taxon>Saprospiria</taxon>
        <taxon>Saprospirales</taxon>
        <taxon>Saprospiraceae</taxon>
        <taxon>Aureispira</taxon>
    </lineage>
</organism>
<protein>
    <submittedName>
        <fullName evidence="3">Lysophospholipase</fullName>
    </submittedName>
</protein>
<feature type="domain" description="Serine aminopeptidase S33" evidence="2">
    <location>
        <begin position="102"/>
        <end position="233"/>
    </location>
</feature>
<evidence type="ECO:0000256" key="1">
    <source>
        <dbReference type="SAM" id="Phobius"/>
    </source>
</evidence>
<keyword evidence="1" id="KW-0472">Membrane</keyword>
<proteinExistence type="predicted"/>
<keyword evidence="1" id="KW-0812">Transmembrane</keyword>
<keyword evidence="1" id="KW-1133">Transmembrane helix</keyword>
<dbReference type="InterPro" id="IPR052920">
    <property type="entry name" value="DNA-binding_regulatory"/>
</dbReference>
<dbReference type="InterPro" id="IPR029058">
    <property type="entry name" value="AB_hydrolase_fold"/>
</dbReference>
<dbReference type="KEGG" id="aup:AsAng_0042460"/>
<reference evidence="3" key="1">
    <citation type="submission" date="2022-09" db="EMBL/GenBank/DDBJ databases">
        <title>Aureispira anguillicida sp. nov., isolated from Leptocephalus of Japanese eel Anguilla japonica.</title>
        <authorList>
            <person name="Yuasa K."/>
            <person name="Mekata T."/>
            <person name="Ikunari K."/>
        </authorList>
    </citation>
    <scope>NUCLEOTIDE SEQUENCE</scope>
    <source>
        <strain evidence="3">EL160426</strain>
    </source>
</reference>
<dbReference type="AlphaFoldDB" id="A0A915YI52"/>
<dbReference type="EMBL" id="AP026867">
    <property type="protein sequence ID" value="BDS13508.1"/>
    <property type="molecule type" value="Genomic_DNA"/>
</dbReference>
<dbReference type="InterPro" id="IPR022742">
    <property type="entry name" value="Hydrolase_4"/>
</dbReference>
<sequence length="318" mass="36862">MKIKPWKWIKWCFYLFILLFIGSNFIIYNHAYYFTHFVDKDLPKLTSEEIDKKTFWEKIKIGVYGVEIAKPRNKIQPDSSFKTISLGKSPRLDAWWIPTSLPPKGVVILFHGYSANKSSQLEQARVLRKLGYHTFLVDFRGHGDSEGFQTSIGYHEALDVQRAYQYIRTYHDLPISLLGTSMGAVSILKAMQDYQLDVEKLILECPFGSLKDAVYSRFENLNIPQVLLPELLLFWGGIQNNMNSWEHNAVNYARSIKVPTLIIYGEQDPKVRKHEIDAVFNALSNQRRLSIFKNAGHDHIMQDAPQAWTKAVWSFLEL</sequence>
<dbReference type="Proteomes" id="UP001060919">
    <property type="component" value="Chromosome"/>
</dbReference>
<dbReference type="PANTHER" id="PTHR43358">
    <property type="entry name" value="ALPHA/BETA-HYDROLASE"/>
    <property type="match status" value="1"/>
</dbReference>
<evidence type="ECO:0000259" key="2">
    <source>
        <dbReference type="Pfam" id="PF12146"/>
    </source>
</evidence>
<evidence type="ECO:0000313" key="3">
    <source>
        <dbReference type="EMBL" id="BDS13508.1"/>
    </source>
</evidence>
<dbReference type="Pfam" id="PF12146">
    <property type="entry name" value="Hydrolase_4"/>
    <property type="match status" value="1"/>
</dbReference>
<dbReference type="SUPFAM" id="SSF53474">
    <property type="entry name" value="alpha/beta-Hydrolases"/>
    <property type="match status" value="1"/>
</dbReference>
<evidence type="ECO:0000313" key="4">
    <source>
        <dbReference type="Proteomes" id="UP001060919"/>
    </source>
</evidence>
<name>A0A915YI52_9BACT</name>
<keyword evidence="4" id="KW-1185">Reference proteome</keyword>
<accession>A0A915YI52</accession>
<dbReference type="RefSeq" id="WP_264788776.1">
    <property type="nucleotide sequence ID" value="NZ_AP026867.1"/>
</dbReference>
<dbReference type="PANTHER" id="PTHR43358:SF4">
    <property type="entry name" value="ALPHA_BETA HYDROLASE FOLD-1 DOMAIN-CONTAINING PROTEIN"/>
    <property type="match status" value="1"/>
</dbReference>
<dbReference type="Gene3D" id="3.40.50.1820">
    <property type="entry name" value="alpha/beta hydrolase"/>
    <property type="match status" value="1"/>
</dbReference>
<gene>
    <name evidence="3" type="ORF">AsAng_0042460</name>
</gene>